<keyword evidence="5" id="KW-1185">Reference proteome</keyword>
<protein>
    <submittedName>
        <fullName evidence="4">N-acyl-L-amino acid amidohydrolase</fullName>
    </submittedName>
</protein>
<feature type="binding site" evidence="2">
    <location>
        <position position="129"/>
    </location>
    <ligand>
        <name>Mn(2+)</name>
        <dbReference type="ChEBI" id="CHEBI:29035"/>
        <label>2</label>
    </ligand>
</feature>
<evidence type="ECO:0000313" key="5">
    <source>
        <dbReference type="Proteomes" id="UP000632195"/>
    </source>
</evidence>
<feature type="binding site" evidence="2">
    <location>
        <position position="94"/>
    </location>
    <ligand>
        <name>Mn(2+)</name>
        <dbReference type="ChEBI" id="CHEBI:29035"/>
        <label>2</label>
    </ligand>
</feature>
<dbReference type="PANTHER" id="PTHR11014">
    <property type="entry name" value="PEPTIDASE M20 FAMILY MEMBER"/>
    <property type="match status" value="1"/>
</dbReference>
<reference evidence="4" key="1">
    <citation type="journal article" date="2014" name="Int. J. Syst. Evol. Microbiol.">
        <title>Complete genome sequence of Corynebacterium casei LMG S-19264T (=DSM 44701T), isolated from a smear-ripened cheese.</title>
        <authorList>
            <consortium name="US DOE Joint Genome Institute (JGI-PGF)"/>
            <person name="Walter F."/>
            <person name="Albersmeier A."/>
            <person name="Kalinowski J."/>
            <person name="Ruckert C."/>
        </authorList>
    </citation>
    <scope>NUCLEOTIDE SEQUENCE</scope>
    <source>
        <strain evidence="4">JCM 13583</strain>
    </source>
</reference>
<feature type="binding site" evidence="2">
    <location>
        <position position="353"/>
    </location>
    <ligand>
        <name>Mn(2+)</name>
        <dbReference type="ChEBI" id="CHEBI:29035"/>
        <label>2</label>
    </ligand>
</feature>
<dbReference type="InterPro" id="IPR036264">
    <property type="entry name" value="Bact_exopeptidase_dim_dom"/>
</dbReference>
<dbReference type="NCBIfam" id="TIGR01891">
    <property type="entry name" value="amidohydrolases"/>
    <property type="match status" value="1"/>
</dbReference>
<organism evidence="4 5">
    <name type="scientific">Thermogymnomonas acidicola</name>
    <dbReference type="NCBI Taxonomy" id="399579"/>
    <lineage>
        <taxon>Archaea</taxon>
        <taxon>Methanobacteriati</taxon>
        <taxon>Thermoplasmatota</taxon>
        <taxon>Thermoplasmata</taxon>
        <taxon>Thermoplasmatales</taxon>
        <taxon>Thermogymnomonas</taxon>
    </lineage>
</organism>
<dbReference type="RefSeq" id="WP_229657536.1">
    <property type="nucleotide sequence ID" value="NZ_BMNY01000002.1"/>
</dbReference>
<evidence type="ECO:0000313" key="4">
    <source>
        <dbReference type="EMBL" id="GGM76390.1"/>
    </source>
</evidence>
<name>A0AA37F9N8_9ARCH</name>
<dbReference type="AlphaFoldDB" id="A0AA37F9N8"/>
<dbReference type="GO" id="GO:0046872">
    <property type="term" value="F:metal ion binding"/>
    <property type="evidence" value="ECO:0007669"/>
    <property type="project" value="UniProtKB-KW"/>
</dbReference>
<sequence length="383" mass="41700">MTGLYDYAVRMRRYFHENPELSFREHRTAERIERELSSMGLRPVRVAGTGVYADIEGELPGRTVAIRADMDALPVHEDTGLPFSSRNEGVMHACGHDAHMAIALAVARSFAGDRHFRGRVRVFFQPAEESPPGGAVEMIRAGLLDGVDFVLGLHVMSRFPRGTVAVYPGPMMANADQFSVLVRGKGGHGSAPHETVDAIVVASYLVQALQTIVSRNVDPQAAAVVTVGTVRGGDRYNIIAEKVEMTGTVRTLDTGVRDMVRRRMGEVVSGVCRSFGAECSLDYQEGYPVLVNNPDVVRTVEEVASLILGRENVLHPPPDLGGEDFAYYLQRVPGAFFFLGVGNSEKGIVAPQHSAHYDLDEDALAYGIEILRGTALRLMGPQP</sequence>
<dbReference type="InterPro" id="IPR017439">
    <property type="entry name" value="Amidohydrolase"/>
</dbReference>
<proteinExistence type="predicted"/>
<feature type="domain" description="Peptidase M20 dimerisation" evidence="3">
    <location>
        <begin position="177"/>
        <end position="268"/>
    </location>
</feature>
<dbReference type="PANTHER" id="PTHR11014:SF63">
    <property type="entry name" value="METALLOPEPTIDASE, PUTATIVE (AFU_ORTHOLOGUE AFUA_6G09600)-RELATED"/>
    <property type="match status" value="1"/>
</dbReference>
<keyword evidence="1" id="KW-0378">Hydrolase</keyword>
<accession>A0AA37F9N8</accession>
<evidence type="ECO:0000256" key="2">
    <source>
        <dbReference type="PIRSR" id="PIRSR005962-1"/>
    </source>
</evidence>
<comment type="caution">
    <text evidence="4">The sequence shown here is derived from an EMBL/GenBank/DDBJ whole genome shotgun (WGS) entry which is preliminary data.</text>
</comment>
<reference evidence="4" key="2">
    <citation type="submission" date="2022-09" db="EMBL/GenBank/DDBJ databases">
        <authorList>
            <person name="Sun Q."/>
            <person name="Ohkuma M."/>
        </authorList>
    </citation>
    <scope>NUCLEOTIDE SEQUENCE</scope>
    <source>
        <strain evidence="4">JCM 13583</strain>
    </source>
</reference>
<dbReference type="InterPro" id="IPR011650">
    <property type="entry name" value="Peptidase_M20_dimer"/>
</dbReference>
<comment type="cofactor">
    <cofactor evidence="2">
        <name>Mn(2+)</name>
        <dbReference type="ChEBI" id="CHEBI:29035"/>
    </cofactor>
    <text evidence="2">The Mn(2+) ion enhances activity.</text>
</comment>
<keyword evidence="2" id="KW-0479">Metal-binding</keyword>
<dbReference type="EMBL" id="BMNY01000002">
    <property type="protein sequence ID" value="GGM76390.1"/>
    <property type="molecule type" value="Genomic_DNA"/>
</dbReference>
<dbReference type="SUPFAM" id="SSF55031">
    <property type="entry name" value="Bacterial exopeptidase dimerisation domain"/>
    <property type="match status" value="1"/>
</dbReference>
<feature type="binding site" evidence="2">
    <location>
        <position position="154"/>
    </location>
    <ligand>
        <name>Mn(2+)</name>
        <dbReference type="ChEBI" id="CHEBI:29035"/>
        <label>2</label>
    </ligand>
</feature>
<dbReference type="PIRSF" id="PIRSF005962">
    <property type="entry name" value="Pept_M20D_amidohydro"/>
    <property type="match status" value="1"/>
</dbReference>
<dbReference type="Pfam" id="PF07687">
    <property type="entry name" value="M20_dimer"/>
    <property type="match status" value="1"/>
</dbReference>
<evidence type="ECO:0000256" key="1">
    <source>
        <dbReference type="ARBA" id="ARBA00022801"/>
    </source>
</evidence>
<dbReference type="Proteomes" id="UP000632195">
    <property type="component" value="Unassembled WGS sequence"/>
</dbReference>
<feature type="binding site" evidence="2">
    <location>
        <position position="96"/>
    </location>
    <ligand>
        <name>Mn(2+)</name>
        <dbReference type="ChEBI" id="CHEBI:29035"/>
        <label>2</label>
    </ligand>
</feature>
<dbReference type="FunFam" id="3.30.70.360:FF:000001">
    <property type="entry name" value="N-acetyldiaminopimelate deacetylase"/>
    <property type="match status" value="1"/>
</dbReference>
<evidence type="ECO:0000259" key="3">
    <source>
        <dbReference type="Pfam" id="PF07687"/>
    </source>
</evidence>
<dbReference type="InterPro" id="IPR002933">
    <property type="entry name" value="Peptidase_M20"/>
</dbReference>
<dbReference type="GO" id="GO:0016787">
    <property type="term" value="F:hydrolase activity"/>
    <property type="evidence" value="ECO:0007669"/>
    <property type="project" value="UniProtKB-KW"/>
</dbReference>
<gene>
    <name evidence="4" type="ORF">GCM10007108_12890</name>
</gene>
<dbReference type="Gene3D" id="3.40.630.10">
    <property type="entry name" value="Zn peptidases"/>
    <property type="match status" value="1"/>
</dbReference>
<dbReference type="Pfam" id="PF01546">
    <property type="entry name" value="Peptidase_M20"/>
    <property type="match status" value="1"/>
</dbReference>
<dbReference type="Gene3D" id="3.30.70.360">
    <property type="match status" value="1"/>
</dbReference>
<dbReference type="SUPFAM" id="SSF53187">
    <property type="entry name" value="Zn-dependent exopeptidases"/>
    <property type="match status" value="1"/>
</dbReference>
<keyword evidence="2" id="KW-0464">Manganese</keyword>